<dbReference type="SUPFAM" id="SSF54593">
    <property type="entry name" value="Glyoxalase/Bleomycin resistance protein/Dihydroxybiphenyl dioxygenase"/>
    <property type="match status" value="2"/>
</dbReference>
<reference evidence="2 3" key="1">
    <citation type="submission" date="2020-07" db="EMBL/GenBank/DDBJ databases">
        <title>Above-ground endophytic microbial communities from plants in different locations in the United States.</title>
        <authorList>
            <person name="Frank C."/>
        </authorList>
    </citation>
    <scope>NUCLEOTIDE SEQUENCE [LARGE SCALE GENOMIC DNA]</scope>
    <source>
        <strain evidence="2 3">WPL5_2</strain>
    </source>
</reference>
<dbReference type="EMBL" id="JACGXP010000002">
    <property type="protein sequence ID" value="MBA8990434.1"/>
    <property type="molecule type" value="Genomic_DNA"/>
</dbReference>
<dbReference type="Pfam" id="PF00903">
    <property type="entry name" value="Glyoxalase"/>
    <property type="match status" value="2"/>
</dbReference>
<dbReference type="InterPro" id="IPR029068">
    <property type="entry name" value="Glyas_Bleomycin-R_OHBP_Dase"/>
</dbReference>
<dbReference type="PANTHER" id="PTHR33993">
    <property type="entry name" value="GLYOXALASE-RELATED"/>
    <property type="match status" value="1"/>
</dbReference>
<dbReference type="PANTHER" id="PTHR33993:SF14">
    <property type="entry name" value="GB|AAF24581.1"/>
    <property type="match status" value="1"/>
</dbReference>
<feature type="domain" description="VOC" evidence="1">
    <location>
        <begin position="12"/>
        <end position="125"/>
    </location>
</feature>
<dbReference type="InterPro" id="IPR037523">
    <property type="entry name" value="VOC_core"/>
</dbReference>
<protein>
    <recommendedName>
        <fullName evidence="1">VOC domain-containing protein</fullName>
    </recommendedName>
</protein>
<dbReference type="Gene3D" id="3.10.180.10">
    <property type="entry name" value="2,3-Dihydroxybiphenyl 1,2-Dioxygenase, domain 1"/>
    <property type="match status" value="2"/>
</dbReference>
<evidence type="ECO:0000313" key="2">
    <source>
        <dbReference type="EMBL" id="MBA8990434.1"/>
    </source>
</evidence>
<dbReference type="PROSITE" id="PS51819">
    <property type="entry name" value="VOC"/>
    <property type="match status" value="1"/>
</dbReference>
<proteinExistence type="predicted"/>
<dbReference type="AlphaFoldDB" id="A0AAW3T5C1"/>
<comment type="caution">
    <text evidence="2">The sequence shown here is derived from an EMBL/GenBank/DDBJ whole genome shotgun (WGS) entry which is preliminary data.</text>
</comment>
<gene>
    <name evidence="2" type="ORF">FHW23_001680</name>
</gene>
<organism evidence="2 3">
    <name type="scientific">Curtobacterium pusillum</name>
    <dbReference type="NCBI Taxonomy" id="69373"/>
    <lineage>
        <taxon>Bacteria</taxon>
        <taxon>Bacillati</taxon>
        <taxon>Actinomycetota</taxon>
        <taxon>Actinomycetes</taxon>
        <taxon>Micrococcales</taxon>
        <taxon>Microbacteriaceae</taxon>
        <taxon>Curtobacterium</taxon>
    </lineage>
</organism>
<name>A0AAW3T5C1_9MICO</name>
<evidence type="ECO:0000259" key="1">
    <source>
        <dbReference type="PROSITE" id="PS51819"/>
    </source>
</evidence>
<dbReference type="InterPro" id="IPR052164">
    <property type="entry name" value="Anthracycline_SecMetBiosynth"/>
</dbReference>
<dbReference type="InterPro" id="IPR004360">
    <property type="entry name" value="Glyas_Fos-R_dOase_dom"/>
</dbReference>
<dbReference type="RefSeq" id="WP_182515829.1">
    <property type="nucleotide sequence ID" value="NZ_JACGXP010000002.1"/>
</dbReference>
<dbReference type="CDD" id="cd07247">
    <property type="entry name" value="SgaA_N_like"/>
    <property type="match status" value="2"/>
</dbReference>
<evidence type="ECO:0000313" key="3">
    <source>
        <dbReference type="Proteomes" id="UP000590225"/>
    </source>
</evidence>
<accession>A0AAW3T5C1</accession>
<dbReference type="Proteomes" id="UP000590225">
    <property type="component" value="Unassembled WGS sequence"/>
</dbReference>
<sequence length="262" mass="27248">MSEHEGVFAPGTPCWSDLGLDDVSAARAFYTEVFGWELQDGPPEAGGYLMALLDGRPVAGIGPRTGSGRPNAWTSYLATEDADATAAAVTHAGGSVLTPPFDVMDVGRMAIATDTTGVVFGLWQGYAHQGYGRVNEAGAACWNETHTTDAESSRAFYAAVFGYRFEVFGDPSEPYAIAKLSDADADADPVAGVFAPPTGLPDGVPGYWITWFGARDTDATVAAVLERGGTALMEPSDSPFGRSALVLGAQGELFGVIAVPSP</sequence>